<dbReference type="Gene3D" id="3.20.20.70">
    <property type="entry name" value="Aldolase class I"/>
    <property type="match status" value="1"/>
</dbReference>
<gene>
    <name evidence="1" type="ORF">ACFSKW_19530</name>
</gene>
<dbReference type="PANTHER" id="PTHR43053">
    <property type="entry name" value="GLYCOSIDASE FAMILY 31"/>
    <property type="match status" value="1"/>
</dbReference>
<dbReference type="GO" id="GO:0016798">
    <property type="term" value="F:hydrolase activity, acting on glycosyl bonds"/>
    <property type="evidence" value="ECO:0007669"/>
    <property type="project" value="UniProtKB-KW"/>
</dbReference>
<dbReference type="InterPro" id="IPR013785">
    <property type="entry name" value="Aldolase_TIM"/>
</dbReference>
<sequence length="580" mass="61592">MSVTTAGLAPAPTEPLLDDVRLAVLTDAGTAAWRLLGDVLEIGSHERLEIRLSVPLGDAVGFWHPACDWHRALVADWAGYQRTSLVDGAAAGCLYDSQGRTLLAFAAEDAVPEVTMRFGVSEESKTFVVHLAVPAGPYRIHFARSAPSVATAMRALRRALAHAMGQGATEPAEGAREPVYSTWYGFAQDVSAEGVEAEAALAASAGCGVLILDDGWQEFGNGRGYGGVGDWVPDRRKFPDFAAHVARVRALGLRYLVWVAPLLLGPGAACFDELEPYAPASAGAPGARVLDPRRPEVRRHVVALCARLMELGVDGLKIDFLNEAMAYAGSPALDADVHDVGTAMRMLLVEIRQAVGERALLEFRQPYVGPGTAGLADLLRADDCPADVTANRVRTIDIAFLAVAGTVHGDMLMWDPRAGAHSAARQIIGSLHAVPQISARLAGLPEEQRRMVTFWLGEWRRVRHVLLDGQVEPGRPDELYPVVTAARGDECVITVAAERVVAVDTAAHRSITLVNGTGAGRLVLEVSGPGADVARLHGPDGSRIEPVVRRLEAGLVSLAVPASGLVVLETSGAAVVEEER</sequence>
<evidence type="ECO:0000313" key="2">
    <source>
        <dbReference type="Proteomes" id="UP001597368"/>
    </source>
</evidence>
<dbReference type="EC" id="3.2.1.-" evidence="1"/>
<keyword evidence="1" id="KW-0326">Glycosidase</keyword>
<keyword evidence="2" id="KW-1185">Reference proteome</keyword>
<dbReference type="Pfam" id="PF02065">
    <property type="entry name" value="Melibiase"/>
    <property type="match status" value="1"/>
</dbReference>
<protein>
    <submittedName>
        <fullName evidence="1">Glycoside hydrolase family 36 protein</fullName>
        <ecNumber evidence="1">3.2.1.-</ecNumber>
    </submittedName>
</protein>
<accession>A0ABW4SXT7</accession>
<dbReference type="SUPFAM" id="SSF51445">
    <property type="entry name" value="(Trans)glycosidases"/>
    <property type="match status" value="1"/>
</dbReference>
<evidence type="ECO:0000313" key="1">
    <source>
        <dbReference type="EMBL" id="MFD1933655.1"/>
    </source>
</evidence>
<dbReference type="InterPro" id="IPR002252">
    <property type="entry name" value="Glyco_hydro_36"/>
</dbReference>
<organism evidence="1 2">
    <name type="scientific">Nonomuraea mangrovi</name>
    <dbReference type="NCBI Taxonomy" id="2316207"/>
    <lineage>
        <taxon>Bacteria</taxon>
        <taxon>Bacillati</taxon>
        <taxon>Actinomycetota</taxon>
        <taxon>Actinomycetes</taxon>
        <taxon>Streptosporangiales</taxon>
        <taxon>Streptosporangiaceae</taxon>
        <taxon>Nonomuraea</taxon>
    </lineage>
</organism>
<dbReference type="Proteomes" id="UP001597368">
    <property type="component" value="Unassembled WGS sequence"/>
</dbReference>
<dbReference type="CDD" id="cd14791">
    <property type="entry name" value="GH36"/>
    <property type="match status" value="1"/>
</dbReference>
<reference evidence="2" key="1">
    <citation type="journal article" date="2019" name="Int. J. Syst. Evol. Microbiol.">
        <title>The Global Catalogue of Microorganisms (GCM) 10K type strain sequencing project: providing services to taxonomists for standard genome sequencing and annotation.</title>
        <authorList>
            <consortium name="The Broad Institute Genomics Platform"/>
            <consortium name="The Broad Institute Genome Sequencing Center for Infectious Disease"/>
            <person name="Wu L."/>
            <person name="Ma J."/>
        </authorList>
    </citation>
    <scope>NUCLEOTIDE SEQUENCE [LARGE SCALE GENOMIC DNA]</scope>
    <source>
        <strain evidence="2">ICMP 6774ER</strain>
    </source>
</reference>
<proteinExistence type="predicted"/>
<dbReference type="InterPro" id="IPR050985">
    <property type="entry name" value="Alpha-glycosidase_related"/>
</dbReference>
<dbReference type="EMBL" id="JBHUFV010000033">
    <property type="protein sequence ID" value="MFD1933655.1"/>
    <property type="molecule type" value="Genomic_DNA"/>
</dbReference>
<name>A0ABW4SXT7_9ACTN</name>
<dbReference type="RefSeq" id="WP_379573692.1">
    <property type="nucleotide sequence ID" value="NZ_JBHUFV010000033.1"/>
</dbReference>
<comment type="caution">
    <text evidence="1">The sequence shown here is derived from an EMBL/GenBank/DDBJ whole genome shotgun (WGS) entry which is preliminary data.</text>
</comment>
<dbReference type="InterPro" id="IPR017853">
    <property type="entry name" value="GH"/>
</dbReference>
<keyword evidence="1" id="KW-0378">Hydrolase</keyword>